<dbReference type="InterPro" id="IPR010255">
    <property type="entry name" value="Haem_peroxidase_sf"/>
</dbReference>
<accession>A0A918GV31</accession>
<evidence type="ECO:0000256" key="5">
    <source>
        <dbReference type="ARBA" id="ARBA00023326"/>
    </source>
</evidence>
<comment type="subcellular location">
    <subcellularLocation>
        <location evidence="1">Secreted</location>
    </subcellularLocation>
</comment>
<dbReference type="SUPFAM" id="SSF49384">
    <property type="entry name" value="Carbohydrate-binding domain"/>
    <property type="match status" value="1"/>
</dbReference>
<feature type="signal peptide" evidence="7">
    <location>
        <begin position="1"/>
        <end position="35"/>
    </location>
</feature>
<dbReference type="SUPFAM" id="SSF48113">
    <property type="entry name" value="Heme-dependent peroxidases"/>
    <property type="match status" value="1"/>
</dbReference>
<dbReference type="PROSITE" id="PS51173">
    <property type="entry name" value="CBM2"/>
    <property type="match status" value="1"/>
</dbReference>
<keyword evidence="3 7" id="KW-0732">Signal</keyword>
<dbReference type="Pfam" id="PF00553">
    <property type="entry name" value="CBM_2"/>
    <property type="match status" value="1"/>
</dbReference>
<comment type="caution">
    <text evidence="9">The sequence shown here is derived from an EMBL/GenBank/DDBJ whole genome shotgun (WGS) entry which is preliminary data.</text>
</comment>
<evidence type="ECO:0000256" key="3">
    <source>
        <dbReference type="ARBA" id="ARBA00022729"/>
    </source>
</evidence>
<keyword evidence="10" id="KW-1185">Reference proteome</keyword>
<reference evidence="9" key="1">
    <citation type="journal article" date="2014" name="Int. J. Syst. Evol. Microbiol.">
        <title>Complete genome sequence of Corynebacterium casei LMG S-19264T (=DSM 44701T), isolated from a smear-ripened cheese.</title>
        <authorList>
            <consortium name="US DOE Joint Genome Institute (JGI-PGF)"/>
            <person name="Walter F."/>
            <person name="Albersmeier A."/>
            <person name="Kalinowski J."/>
            <person name="Ruckert C."/>
        </authorList>
    </citation>
    <scope>NUCLEOTIDE SEQUENCE</scope>
    <source>
        <strain evidence="9">JCM 4234</strain>
    </source>
</reference>
<keyword evidence="4" id="KW-0325">Glycoprotein</keyword>
<evidence type="ECO:0000259" key="8">
    <source>
        <dbReference type="PROSITE" id="PS51173"/>
    </source>
</evidence>
<dbReference type="Pfam" id="PF03098">
    <property type="entry name" value="An_peroxidase"/>
    <property type="match status" value="2"/>
</dbReference>
<dbReference type="GO" id="GO:0030247">
    <property type="term" value="F:polysaccharide binding"/>
    <property type="evidence" value="ECO:0007669"/>
    <property type="project" value="UniProtKB-UniRule"/>
</dbReference>
<name>A0A918GV31_STRGD</name>
<organism evidence="9 10">
    <name type="scientific">Streptomyces griseoviridis</name>
    <dbReference type="NCBI Taxonomy" id="45398"/>
    <lineage>
        <taxon>Bacteria</taxon>
        <taxon>Bacillati</taxon>
        <taxon>Actinomycetota</taxon>
        <taxon>Actinomycetes</taxon>
        <taxon>Kitasatosporales</taxon>
        <taxon>Streptomycetaceae</taxon>
        <taxon>Streptomyces</taxon>
    </lineage>
</organism>
<keyword evidence="5" id="KW-0624">Polysaccharide degradation</keyword>
<dbReference type="InterPro" id="IPR008965">
    <property type="entry name" value="CBM2/CBM3_carb-bd_dom_sf"/>
</dbReference>
<dbReference type="Gene3D" id="2.60.40.290">
    <property type="match status" value="1"/>
</dbReference>
<keyword evidence="2" id="KW-0964">Secreted</keyword>
<evidence type="ECO:0000313" key="9">
    <source>
        <dbReference type="EMBL" id="GGS60296.1"/>
    </source>
</evidence>
<evidence type="ECO:0000256" key="2">
    <source>
        <dbReference type="ARBA" id="ARBA00022525"/>
    </source>
</evidence>
<gene>
    <name evidence="9" type="ORF">GCM10010238_56780</name>
</gene>
<evidence type="ECO:0000256" key="7">
    <source>
        <dbReference type="SAM" id="SignalP"/>
    </source>
</evidence>
<dbReference type="EMBL" id="BMSL01000024">
    <property type="protein sequence ID" value="GGS60296.1"/>
    <property type="molecule type" value="Genomic_DNA"/>
</dbReference>
<dbReference type="GO" id="GO:0020037">
    <property type="term" value="F:heme binding"/>
    <property type="evidence" value="ECO:0007669"/>
    <property type="project" value="InterPro"/>
</dbReference>
<keyword evidence="5" id="KW-0119">Carbohydrate metabolism</keyword>
<sequence length="770" mass="82869">MRHANRYGSVPGRTFGRTRAGAVTVVLATLVTALAAPSGAAGAQGGLRPETQSLDGSGNNRAHPGWGRAGGAYARLAPAHYADGRSKPVAGPDPRYVSNRIFADEEVQGSRVMPANIFSERQVSQWAWTWAQFLDHTFALRLGEQATDPQGESADLTGDDSDPLELVSGKHYLPFTRSTPARGTGTRSPRQQVNMAGSYLDASAVYGGDGERLEWLRQGEVDGDLSDNGAKLLLPDDYLPRRDARGDARSAPATDIDGRLRADPGSAVVAGDVRVNNNIAVTGVQTLFAREHNRIVDALPAHLSEEEKFQTARRVVISEIQYITYTEFLPAVGITLPGYRGYDPRTDATLTNEFATVGYRAHSMIHGATSLNQPAGRYTEAQLEAFRAAGLVVMGAPDGPVSVEVSLEFMRDNPELLKDLGLGPLLQSLGDKAQYRNEEMTDHLLRSVPCSAPNADPACVFDLAATDLARSRDHGMPSYNDLREAYGLAPVTSFTGITGEARDTFPQDGELTPGAEIDDPDSVDFTDMRNLFGSKVGFQALPGDTSATTYTRRTPLAARLKAIYGSVDRVDAYVGMLAEPHLRGSEFGELQQAMWADQFRRLRDGDRFFYGNQSATLRAISRTYGIDFRHRLADVMAANTDIERSALPDNVFYSHGEVPAGSCRVRYAAGEPDAAGAFTGTLEIKNTGRTPLTAWALRYRYADGQKAVEVKGAVVSQNGTDVTVHSPDSGGTIRPGRTLRVPFTGTADATGGGAADPAAFTLNTTRCSTR</sequence>
<dbReference type="Proteomes" id="UP000653493">
    <property type="component" value="Unassembled WGS sequence"/>
</dbReference>
<dbReference type="GO" id="GO:0005576">
    <property type="term" value="C:extracellular region"/>
    <property type="evidence" value="ECO:0007669"/>
    <property type="project" value="UniProtKB-SubCell"/>
</dbReference>
<dbReference type="PANTHER" id="PTHR11475">
    <property type="entry name" value="OXIDASE/PEROXIDASE"/>
    <property type="match status" value="1"/>
</dbReference>
<reference evidence="9" key="2">
    <citation type="submission" date="2020-09" db="EMBL/GenBank/DDBJ databases">
        <authorList>
            <person name="Sun Q."/>
            <person name="Ohkuma M."/>
        </authorList>
    </citation>
    <scope>NUCLEOTIDE SEQUENCE</scope>
    <source>
        <strain evidence="9">JCM 4234</strain>
    </source>
</reference>
<dbReference type="InterPro" id="IPR001919">
    <property type="entry name" value="CBD2"/>
</dbReference>
<dbReference type="InterPro" id="IPR012291">
    <property type="entry name" value="CBM2_carb-bd_dom_sf"/>
</dbReference>
<dbReference type="InterPro" id="IPR019791">
    <property type="entry name" value="Haem_peroxidase_animal"/>
</dbReference>
<evidence type="ECO:0000256" key="6">
    <source>
        <dbReference type="SAM" id="MobiDB-lite"/>
    </source>
</evidence>
<dbReference type="GO" id="GO:0000272">
    <property type="term" value="P:polysaccharide catabolic process"/>
    <property type="evidence" value="ECO:0007669"/>
    <property type="project" value="UniProtKB-KW"/>
</dbReference>
<dbReference type="Gene3D" id="1.10.640.10">
    <property type="entry name" value="Haem peroxidase domain superfamily, animal type"/>
    <property type="match status" value="1"/>
</dbReference>
<protein>
    <recommendedName>
        <fullName evidence="8">CBM2 domain-containing protein</fullName>
    </recommendedName>
</protein>
<feature type="domain" description="CBM2" evidence="8">
    <location>
        <begin position="656"/>
        <end position="770"/>
    </location>
</feature>
<dbReference type="InterPro" id="IPR037120">
    <property type="entry name" value="Haem_peroxidase_sf_animal"/>
</dbReference>
<dbReference type="SMART" id="SM00637">
    <property type="entry name" value="CBD_II"/>
    <property type="match status" value="1"/>
</dbReference>
<dbReference type="GO" id="GO:0006979">
    <property type="term" value="P:response to oxidative stress"/>
    <property type="evidence" value="ECO:0007669"/>
    <property type="project" value="InterPro"/>
</dbReference>
<dbReference type="AlphaFoldDB" id="A0A918GV31"/>
<proteinExistence type="predicted"/>
<feature type="chain" id="PRO_5039006885" description="CBM2 domain-containing protein" evidence="7">
    <location>
        <begin position="36"/>
        <end position="770"/>
    </location>
</feature>
<feature type="region of interest" description="Disordered" evidence="6">
    <location>
        <begin position="39"/>
        <end position="69"/>
    </location>
</feature>
<feature type="compositionally biased region" description="Polar residues" evidence="6">
    <location>
        <begin position="50"/>
        <end position="60"/>
    </location>
</feature>
<dbReference type="PANTHER" id="PTHR11475:SF4">
    <property type="entry name" value="CHORION PEROXIDASE"/>
    <property type="match status" value="1"/>
</dbReference>
<evidence type="ECO:0000313" key="10">
    <source>
        <dbReference type="Proteomes" id="UP000653493"/>
    </source>
</evidence>
<dbReference type="GO" id="GO:0004553">
    <property type="term" value="F:hydrolase activity, hydrolyzing O-glycosyl compounds"/>
    <property type="evidence" value="ECO:0007669"/>
    <property type="project" value="InterPro"/>
</dbReference>
<dbReference type="GO" id="GO:0004601">
    <property type="term" value="F:peroxidase activity"/>
    <property type="evidence" value="ECO:0007669"/>
    <property type="project" value="InterPro"/>
</dbReference>
<evidence type="ECO:0000256" key="4">
    <source>
        <dbReference type="ARBA" id="ARBA00023180"/>
    </source>
</evidence>
<dbReference type="PROSITE" id="PS50292">
    <property type="entry name" value="PEROXIDASE_3"/>
    <property type="match status" value="1"/>
</dbReference>
<evidence type="ECO:0000256" key="1">
    <source>
        <dbReference type="ARBA" id="ARBA00004613"/>
    </source>
</evidence>